<keyword evidence="3" id="KW-1185">Reference proteome</keyword>
<dbReference type="InterPro" id="IPR011856">
    <property type="entry name" value="tRNA_endonuc-like_dom_sf"/>
</dbReference>
<keyword evidence="2" id="KW-0255">Endonuclease</keyword>
<sequence>MWLVVAKRNRDVTMNKIQKWIKEGRGQGEGSQYKPWLTIQDVPSEGLATRLKGWTSNRYHHLMSNLERDYFYLLDFSESVTDIREQYPLLPLDDTLIIAEKLGVKHPTDPKTDDPIVMTTDFLISISNSNIARSIKPSSNLENDRVIEKLEIERRFWKERNIEWAIVTENEIPENETRNISWFHREYDNQDIYKLGIALTGNLEQLMLKYLRNEEPLNRSAALCDDALAYMLLLACLREELHLKKPYPFVIFVMKMTLSTMVSPTGIEVIKPQVCLYVLNITAYSTMLVSL</sequence>
<comment type="caution">
    <text evidence="2">The sequence shown here is derived from an EMBL/GenBank/DDBJ whole genome shotgun (WGS) entry which is preliminary data.</text>
</comment>
<dbReference type="Proteomes" id="UP001469365">
    <property type="component" value="Unassembled WGS sequence"/>
</dbReference>
<dbReference type="EMBL" id="JBBPCC010000004">
    <property type="protein sequence ID" value="MEK8127858.1"/>
    <property type="molecule type" value="Genomic_DNA"/>
</dbReference>
<proteinExistence type="predicted"/>
<reference evidence="2 3" key="1">
    <citation type="submission" date="2024-04" db="EMBL/GenBank/DDBJ databases">
        <title>draft genome sequnece of Paenibacillus filicis.</title>
        <authorList>
            <person name="Kim D.-U."/>
        </authorList>
    </citation>
    <scope>NUCLEOTIDE SEQUENCE [LARGE SCALE GENOMIC DNA]</scope>
    <source>
        <strain evidence="2 3">KACC14197</strain>
    </source>
</reference>
<dbReference type="InterPro" id="IPR011335">
    <property type="entry name" value="Restrct_endonuc-II-like"/>
</dbReference>
<dbReference type="InterPro" id="IPR014833">
    <property type="entry name" value="TnsA_N"/>
</dbReference>
<dbReference type="SUPFAM" id="SSF52980">
    <property type="entry name" value="Restriction endonuclease-like"/>
    <property type="match status" value="1"/>
</dbReference>
<accession>A0ABU9DJC8</accession>
<feature type="domain" description="TnsA endonuclease N-terminal" evidence="1">
    <location>
        <begin position="77"/>
        <end position="169"/>
    </location>
</feature>
<dbReference type="CDD" id="cd22362">
    <property type="entry name" value="TnsA_endonuclease-like"/>
    <property type="match status" value="1"/>
</dbReference>
<keyword evidence="2" id="KW-0378">Hydrolase</keyword>
<dbReference type="Gene3D" id="3.40.1350.10">
    <property type="match status" value="1"/>
</dbReference>
<dbReference type="GO" id="GO:0004519">
    <property type="term" value="F:endonuclease activity"/>
    <property type="evidence" value="ECO:0007669"/>
    <property type="project" value="UniProtKB-KW"/>
</dbReference>
<evidence type="ECO:0000313" key="2">
    <source>
        <dbReference type="EMBL" id="MEK8127858.1"/>
    </source>
</evidence>
<protein>
    <submittedName>
        <fullName evidence="2">TnsA endonuclease N-terminal domain-containing protein</fullName>
    </submittedName>
</protein>
<keyword evidence="2" id="KW-0540">Nuclease</keyword>
<organism evidence="2 3">
    <name type="scientific">Paenibacillus filicis</name>
    <dbReference type="NCBI Taxonomy" id="669464"/>
    <lineage>
        <taxon>Bacteria</taxon>
        <taxon>Bacillati</taxon>
        <taxon>Bacillota</taxon>
        <taxon>Bacilli</taxon>
        <taxon>Bacillales</taxon>
        <taxon>Paenibacillaceae</taxon>
        <taxon>Paenibacillus</taxon>
    </lineage>
</organism>
<evidence type="ECO:0000313" key="3">
    <source>
        <dbReference type="Proteomes" id="UP001469365"/>
    </source>
</evidence>
<dbReference type="Pfam" id="PF08722">
    <property type="entry name" value="Tn7_TnsA-like_N"/>
    <property type="match status" value="1"/>
</dbReference>
<gene>
    <name evidence="2" type="ORF">WMW72_08105</name>
</gene>
<name>A0ABU9DJC8_9BACL</name>
<evidence type="ECO:0000259" key="1">
    <source>
        <dbReference type="Pfam" id="PF08722"/>
    </source>
</evidence>